<dbReference type="InterPro" id="IPR050858">
    <property type="entry name" value="Mal-CoA-ACP_Trans/PKS_FabD"/>
</dbReference>
<evidence type="ECO:0000313" key="9">
    <source>
        <dbReference type="EMBL" id="SDO03348.1"/>
    </source>
</evidence>
<dbReference type="Proteomes" id="UP000198793">
    <property type="component" value="Unassembled WGS sequence"/>
</dbReference>
<dbReference type="AlphaFoldDB" id="A0A1H0G916"/>
<dbReference type="GO" id="GO:0006633">
    <property type="term" value="P:fatty acid biosynthetic process"/>
    <property type="evidence" value="ECO:0007669"/>
    <property type="project" value="TreeGrafter"/>
</dbReference>
<dbReference type="NCBIfam" id="TIGR00128">
    <property type="entry name" value="fabD"/>
    <property type="match status" value="1"/>
</dbReference>
<dbReference type="SUPFAM" id="SSF55048">
    <property type="entry name" value="Probable ACP-binding domain of malonyl-CoA ACP transacylase"/>
    <property type="match status" value="1"/>
</dbReference>
<evidence type="ECO:0000256" key="1">
    <source>
        <dbReference type="ARBA" id="ARBA00013258"/>
    </source>
</evidence>
<dbReference type="InterPro" id="IPR001227">
    <property type="entry name" value="Ac_transferase_dom_sf"/>
</dbReference>
<dbReference type="Pfam" id="PF00698">
    <property type="entry name" value="Acyl_transf_1"/>
    <property type="match status" value="1"/>
</dbReference>
<dbReference type="EMBL" id="FNIT01000003">
    <property type="protein sequence ID" value="SDO03348.1"/>
    <property type="molecule type" value="Genomic_DNA"/>
</dbReference>
<evidence type="ECO:0000256" key="4">
    <source>
        <dbReference type="ARBA" id="ARBA00023315"/>
    </source>
</evidence>
<dbReference type="Gene3D" id="3.40.366.10">
    <property type="entry name" value="Malonyl-Coenzyme A Acyl Carrier Protein, domain 2"/>
    <property type="match status" value="1"/>
</dbReference>
<dbReference type="Gene3D" id="3.30.70.250">
    <property type="entry name" value="Malonyl-CoA ACP transacylase, ACP-binding"/>
    <property type="match status" value="1"/>
</dbReference>
<reference evidence="9 10" key="1">
    <citation type="submission" date="2016-10" db="EMBL/GenBank/DDBJ databases">
        <authorList>
            <person name="de Groot N.N."/>
        </authorList>
    </citation>
    <scope>NUCLEOTIDE SEQUENCE [LARGE SCALE GENOMIC DNA]</scope>
    <source>
        <strain evidence="10">L7-484,KACC 16230,DSM 25025</strain>
    </source>
</reference>
<dbReference type="InterPro" id="IPR016036">
    <property type="entry name" value="Malonyl_transacylase_ACP-bd"/>
</dbReference>
<gene>
    <name evidence="9" type="ORF">SAMN05192530_10321</name>
</gene>
<evidence type="ECO:0000259" key="8">
    <source>
        <dbReference type="SMART" id="SM00827"/>
    </source>
</evidence>
<dbReference type="PIRSF" id="PIRSF000446">
    <property type="entry name" value="Mct"/>
    <property type="match status" value="1"/>
</dbReference>
<dbReference type="OrthoDB" id="9808564at2"/>
<comment type="similarity">
    <text evidence="6">Belongs to the fabD family.</text>
</comment>
<evidence type="ECO:0000256" key="5">
    <source>
        <dbReference type="ARBA" id="ARBA00048462"/>
    </source>
</evidence>
<protein>
    <recommendedName>
        <fullName evidence="2 6">Malonyl CoA-acyl carrier protein transacylase</fullName>
        <ecNumber evidence="1 6">2.3.1.39</ecNumber>
    </recommendedName>
</protein>
<keyword evidence="4 6" id="KW-0012">Acyltransferase</keyword>
<evidence type="ECO:0000313" key="10">
    <source>
        <dbReference type="Proteomes" id="UP000198793"/>
    </source>
</evidence>
<evidence type="ECO:0000256" key="3">
    <source>
        <dbReference type="ARBA" id="ARBA00022679"/>
    </source>
</evidence>
<evidence type="ECO:0000256" key="6">
    <source>
        <dbReference type="PIRNR" id="PIRNR000446"/>
    </source>
</evidence>
<dbReference type="PANTHER" id="PTHR42681:SF1">
    <property type="entry name" value="MALONYL-COA-ACYL CARRIER PROTEIN TRANSACYLASE, MITOCHONDRIAL"/>
    <property type="match status" value="1"/>
</dbReference>
<dbReference type="STRING" id="1166073.SAMN05192530_10321"/>
<proteinExistence type="inferred from homology"/>
<dbReference type="InterPro" id="IPR024925">
    <property type="entry name" value="Malonyl_CoA-ACP_transAc"/>
</dbReference>
<feature type="active site" evidence="7">
    <location>
        <position position="202"/>
    </location>
</feature>
<evidence type="ECO:0000256" key="2">
    <source>
        <dbReference type="ARBA" id="ARBA00018953"/>
    </source>
</evidence>
<dbReference type="InterPro" id="IPR004410">
    <property type="entry name" value="Malonyl_CoA-ACP_transAc_FabD"/>
</dbReference>
<comment type="catalytic activity">
    <reaction evidence="5 6">
        <text>holo-[ACP] + malonyl-CoA = malonyl-[ACP] + CoA</text>
        <dbReference type="Rhea" id="RHEA:41792"/>
        <dbReference type="Rhea" id="RHEA-COMP:9623"/>
        <dbReference type="Rhea" id="RHEA-COMP:9685"/>
        <dbReference type="ChEBI" id="CHEBI:57287"/>
        <dbReference type="ChEBI" id="CHEBI:57384"/>
        <dbReference type="ChEBI" id="CHEBI:64479"/>
        <dbReference type="ChEBI" id="CHEBI:78449"/>
        <dbReference type="EC" id="2.3.1.39"/>
    </reaction>
</comment>
<accession>A0A1H0G916</accession>
<dbReference type="FunFam" id="3.30.70.250:FF:000001">
    <property type="entry name" value="Malonyl CoA-acyl carrier protein transacylase"/>
    <property type="match status" value="1"/>
</dbReference>
<organism evidence="9 10">
    <name type="scientific">Aureimonas jatrophae</name>
    <dbReference type="NCBI Taxonomy" id="1166073"/>
    <lineage>
        <taxon>Bacteria</taxon>
        <taxon>Pseudomonadati</taxon>
        <taxon>Pseudomonadota</taxon>
        <taxon>Alphaproteobacteria</taxon>
        <taxon>Hyphomicrobiales</taxon>
        <taxon>Aurantimonadaceae</taxon>
        <taxon>Aureimonas</taxon>
    </lineage>
</organism>
<dbReference type="SMART" id="SM00827">
    <property type="entry name" value="PKS_AT"/>
    <property type="match status" value="1"/>
</dbReference>
<evidence type="ECO:0000256" key="7">
    <source>
        <dbReference type="PIRSR" id="PIRSR000446-1"/>
    </source>
</evidence>
<dbReference type="PANTHER" id="PTHR42681">
    <property type="entry name" value="MALONYL-COA-ACYL CARRIER PROTEIN TRANSACYLASE, MITOCHONDRIAL"/>
    <property type="match status" value="1"/>
</dbReference>
<dbReference type="InterPro" id="IPR016035">
    <property type="entry name" value="Acyl_Trfase/lysoPLipase"/>
</dbReference>
<keyword evidence="10" id="KW-1185">Reference proteome</keyword>
<name>A0A1H0G916_9HYPH</name>
<dbReference type="SUPFAM" id="SSF52151">
    <property type="entry name" value="FabD/lysophospholipase-like"/>
    <property type="match status" value="1"/>
</dbReference>
<sequence length="312" mass="32291">MTLALLFPGQGSQTVGMGRELADAFPESRAVFDAVDEALGERLSETIWNGPEDVLRSTRNAQPALMAVSLAAMRALEARGFDWGRVDFVAGHSLGEYSALAAAGALDVADAARLLRIRGDAMQAAVPEGEGAMAAILGLDDADLASVCEEAGQGGVCQIANDNGGGQIVISGTRDAVERAMAAALTRGAKRAIALPVSAPFHCMLMQPAADRMAEALAGARIEAPRVPLVANVLASAISDPGEIREHLVEQVTGQVRWRESMAYLADAEVDTLLEVGAGKVLAGLAKRIDKRLAASSVGTPADVDAAIARLA</sequence>
<dbReference type="GO" id="GO:0004314">
    <property type="term" value="F:[acyl-carrier-protein] S-malonyltransferase activity"/>
    <property type="evidence" value="ECO:0007669"/>
    <property type="project" value="UniProtKB-EC"/>
</dbReference>
<feature type="active site" evidence="7">
    <location>
        <position position="93"/>
    </location>
</feature>
<dbReference type="EC" id="2.3.1.39" evidence="1 6"/>
<dbReference type="GO" id="GO:0005829">
    <property type="term" value="C:cytosol"/>
    <property type="evidence" value="ECO:0007669"/>
    <property type="project" value="TreeGrafter"/>
</dbReference>
<dbReference type="InterPro" id="IPR014043">
    <property type="entry name" value="Acyl_transferase_dom"/>
</dbReference>
<keyword evidence="3 6" id="KW-0808">Transferase</keyword>
<feature type="domain" description="Malonyl-CoA:ACP transacylase (MAT)" evidence="8">
    <location>
        <begin position="6"/>
        <end position="301"/>
    </location>
</feature>
<dbReference type="RefSeq" id="WP_090671516.1">
    <property type="nucleotide sequence ID" value="NZ_FNIT01000003.1"/>
</dbReference>